<reference evidence="2 3" key="1">
    <citation type="submission" date="2023-11" db="EMBL/GenBank/DDBJ databases">
        <title>Bacillus jintuensis, isolated from a mudflat on the Beibu Gulf coast.</title>
        <authorList>
            <person name="Li M."/>
        </authorList>
    </citation>
    <scope>NUCLEOTIDE SEQUENCE [LARGE SCALE GENOMIC DNA]</scope>
    <source>
        <strain evidence="2 3">31A1R</strain>
    </source>
</reference>
<evidence type="ECO:0000259" key="1">
    <source>
        <dbReference type="Pfam" id="PF12146"/>
    </source>
</evidence>
<evidence type="ECO:0000313" key="3">
    <source>
        <dbReference type="Proteomes" id="UP001290455"/>
    </source>
</evidence>
<evidence type="ECO:0000313" key="2">
    <source>
        <dbReference type="EMBL" id="MDZ5472861.1"/>
    </source>
</evidence>
<keyword evidence="3" id="KW-1185">Reference proteome</keyword>
<dbReference type="PANTHER" id="PTHR43798:SF33">
    <property type="entry name" value="HYDROLASE, PUTATIVE (AFU_ORTHOLOGUE AFUA_2G14860)-RELATED"/>
    <property type="match status" value="1"/>
</dbReference>
<dbReference type="RefSeq" id="WP_322447161.1">
    <property type="nucleotide sequence ID" value="NZ_JAXOFX010000009.1"/>
</dbReference>
<protein>
    <submittedName>
        <fullName evidence="2">Alpha/beta hydrolase</fullName>
    </submittedName>
</protein>
<organism evidence="2 3">
    <name type="scientific">Robertmurraya mangrovi</name>
    <dbReference type="NCBI Taxonomy" id="3098077"/>
    <lineage>
        <taxon>Bacteria</taxon>
        <taxon>Bacillati</taxon>
        <taxon>Bacillota</taxon>
        <taxon>Bacilli</taxon>
        <taxon>Bacillales</taxon>
        <taxon>Bacillaceae</taxon>
        <taxon>Robertmurraya</taxon>
    </lineage>
</organism>
<dbReference type="Proteomes" id="UP001290455">
    <property type="component" value="Unassembled WGS sequence"/>
</dbReference>
<dbReference type="InterPro" id="IPR022742">
    <property type="entry name" value="Hydrolase_4"/>
</dbReference>
<name>A0ABU5J0H0_9BACI</name>
<accession>A0ABU5J0H0</accession>
<sequence length="354" mass="41048">MALFLKKRHDFTIPEGGISSVETIQIGGMEQTILLQGEKQTNPVLLVVHGGPTMPLPGVSSRGRDYTIVTNVKELVKHFIVVFWDQRGTGRSYQKDILPHTMTIDQFVSDANELTDYLRTRFNQPKIFLAAHSWGTTVSLELVSKYPEKFYSYVGLSQIVSWTENDRLALRWIKEEAKRRGHTKALGELNSIGEPPFVESFKQWGILRKWQRKFNTLIYTDDQIKHPGLLGVSKPMFQSDDYTFKDILNSYYYGFKLIYTQNFIEELAERNFMETVKELPIPITLIHGKKDFHVHGILAEQLLNQLYASQGKQFVWVEKSAHLFHPDDTRLIEQYLINELRHIKKTETLEEKGL</sequence>
<dbReference type="SUPFAM" id="SSF53474">
    <property type="entry name" value="alpha/beta-Hydrolases"/>
    <property type="match status" value="1"/>
</dbReference>
<feature type="domain" description="Serine aminopeptidase S33" evidence="1">
    <location>
        <begin position="79"/>
        <end position="172"/>
    </location>
</feature>
<comment type="caution">
    <text evidence="2">The sequence shown here is derived from an EMBL/GenBank/DDBJ whole genome shotgun (WGS) entry which is preliminary data.</text>
</comment>
<dbReference type="Gene3D" id="3.40.50.1820">
    <property type="entry name" value="alpha/beta hydrolase"/>
    <property type="match status" value="1"/>
</dbReference>
<gene>
    <name evidence="2" type="ORF">SM124_14100</name>
</gene>
<dbReference type="InterPro" id="IPR050266">
    <property type="entry name" value="AB_hydrolase_sf"/>
</dbReference>
<proteinExistence type="predicted"/>
<dbReference type="Pfam" id="PF12146">
    <property type="entry name" value="Hydrolase_4"/>
    <property type="match status" value="1"/>
</dbReference>
<dbReference type="InterPro" id="IPR029058">
    <property type="entry name" value="AB_hydrolase_fold"/>
</dbReference>
<dbReference type="PANTHER" id="PTHR43798">
    <property type="entry name" value="MONOACYLGLYCEROL LIPASE"/>
    <property type="match status" value="1"/>
</dbReference>
<dbReference type="EMBL" id="JAXOFX010000009">
    <property type="protein sequence ID" value="MDZ5472861.1"/>
    <property type="molecule type" value="Genomic_DNA"/>
</dbReference>
<keyword evidence="2" id="KW-0378">Hydrolase</keyword>
<dbReference type="GO" id="GO:0016787">
    <property type="term" value="F:hydrolase activity"/>
    <property type="evidence" value="ECO:0007669"/>
    <property type="project" value="UniProtKB-KW"/>
</dbReference>